<accession>A0A655ZMU9</accession>
<gene>
    <name evidence="1" type="ORF">ERS013200_02141</name>
</gene>
<reference evidence="1 2" key="1">
    <citation type="submission" date="2015-07" db="EMBL/GenBank/DDBJ databases">
        <authorList>
            <consortium name="Pathogen Informatics"/>
        </authorList>
    </citation>
    <scope>NUCLEOTIDE SEQUENCE [LARGE SCALE GENOMIC DNA]</scope>
    <source>
        <strain evidence="1 2">A316</strain>
    </source>
</reference>
<dbReference type="EMBL" id="CWQY01000013">
    <property type="protein sequence ID" value="CSC73759.1"/>
    <property type="molecule type" value="Genomic_DNA"/>
</dbReference>
<sequence length="47" mass="5462">MIHGKQRNALRVERSTKFFVFDHRQCMSDKGDLQAVLRNIFTGDGTH</sequence>
<evidence type="ECO:0000313" key="2">
    <source>
        <dbReference type="Proteomes" id="UP000041770"/>
    </source>
</evidence>
<dbReference type="Proteomes" id="UP000041770">
    <property type="component" value="Unassembled WGS sequence"/>
</dbReference>
<name>A0A655ZMU9_VIBCL</name>
<proteinExistence type="predicted"/>
<organism evidence="1 2">
    <name type="scientific">Vibrio cholerae</name>
    <dbReference type="NCBI Taxonomy" id="666"/>
    <lineage>
        <taxon>Bacteria</taxon>
        <taxon>Pseudomonadati</taxon>
        <taxon>Pseudomonadota</taxon>
        <taxon>Gammaproteobacteria</taxon>
        <taxon>Vibrionales</taxon>
        <taxon>Vibrionaceae</taxon>
        <taxon>Vibrio</taxon>
    </lineage>
</organism>
<protein>
    <submittedName>
        <fullName evidence="1">Uncharacterized protein</fullName>
    </submittedName>
</protein>
<dbReference type="AlphaFoldDB" id="A0A655ZMU9"/>
<evidence type="ECO:0000313" key="1">
    <source>
        <dbReference type="EMBL" id="CSC73759.1"/>
    </source>
</evidence>